<accession>A0A316H2S1</accession>
<dbReference type="CDD" id="cd02440">
    <property type="entry name" value="AdoMet_MTases"/>
    <property type="match status" value="1"/>
</dbReference>
<organism evidence="1 2">
    <name type="scientific">Mucilaginibacter oryzae</name>
    <dbReference type="NCBI Taxonomy" id="468058"/>
    <lineage>
        <taxon>Bacteria</taxon>
        <taxon>Pseudomonadati</taxon>
        <taxon>Bacteroidota</taxon>
        <taxon>Sphingobacteriia</taxon>
        <taxon>Sphingobacteriales</taxon>
        <taxon>Sphingobacteriaceae</taxon>
        <taxon>Mucilaginibacter</taxon>
    </lineage>
</organism>
<dbReference type="GO" id="GO:0032259">
    <property type="term" value="P:methylation"/>
    <property type="evidence" value="ECO:0007669"/>
    <property type="project" value="UniProtKB-KW"/>
</dbReference>
<gene>
    <name evidence="1" type="ORF">LX99_04146</name>
</gene>
<evidence type="ECO:0000313" key="2">
    <source>
        <dbReference type="Proteomes" id="UP000245678"/>
    </source>
</evidence>
<reference evidence="1 2" key="1">
    <citation type="submission" date="2018-05" db="EMBL/GenBank/DDBJ databases">
        <title>Genomic Encyclopedia of Archaeal and Bacterial Type Strains, Phase II (KMG-II): from individual species to whole genera.</title>
        <authorList>
            <person name="Goeker M."/>
        </authorList>
    </citation>
    <scope>NUCLEOTIDE SEQUENCE [LARGE SCALE GENOMIC DNA]</scope>
    <source>
        <strain evidence="1 2">DSM 19975</strain>
    </source>
</reference>
<dbReference type="Gene3D" id="3.40.50.150">
    <property type="entry name" value="Vaccinia Virus protein VP39"/>
    <property type="match status" value="1"/>
</dbReference>
<name>A0A316H2S1_9SPHI</name>
<dbReference type="Pfam" id="PF13489">
    <property type="entry name" value="Methyltransf_23"/>
    <property type="match status" value="1"/>
</dbReference>
<dbReference type="InterPro" id="IPR029063">
    <property type="entry name" value="SAM-dependent_MTases_sf"/>
</dbReference>
<sequence>MSNELTDKAFWAGYWESKKDLAFNVPANYTFHKLLKTVIDSNKPVTAIELGGFPGYFAIFLKKYFGLKTTLFDFYVHPKVLKEVLDANQLAPGDITVIEGDLFKYQPESQYDLVLSCGLIEHFNDTKDIIEKHLSFLKPGGTLFITLPNFTGVNGWVQRNYDLNNYQKHNINSMNPALLANCCKELGLKNVKAYYYGKFSVWLEDKANKPALAKAITKLVWIAGKLFTKIVPVESRALSPYIVVTATKAL</sequence>
<keyword evidence="2" id="KW-1185">Reference proteome</keyword>
<keyword evidence="1" id="KW-0808">Transferase</keyword>
<proteinExistence type="predicted"/>
<evidence type="ECO:0000313" key="1">
    <source>
        <dbReference type="EMBL" id="PWK73761.1"/>
    </source>
</evidence>
<dbReference type="AlphaFoldDB" id="A0A316H2S1"/>
<dbReference type="EMBL" id="QGHA01000010">
    <property type="protein sequence ID" value="PWK73761.1"/>
    <property type="molecule type" value="Genomic_DNA"/>
</dbReference>
<comment type="caution">
    <text evidence="1">The sequence shown here is derived from an EMBL/GenBank/DDBJ whole genome shotgun (WGS) entry which is preliminary data.</text>
</comment>
<dbReference type="Proteomes" id="UP000245678">
    <property type="component" value="Unassembled WGS sequence"/>
</dbReference>
<dbReference type="GO" id="GO:0008168">
    <property type="term" value="F:methyltransferase activity"/>
    <property type="evidence" value="ECO:0007669"/>
    <property type="project" value="UniProtKB-KW"/>
</dbReference>
<keyword evidence="1" id="KW-0489">Methyltransferase</keyword>
<dbReference type="RefSeq" id="WP_109609521.1">
    <property type="nucleotide sequence ID" value="NZ_QGHA01000010.1"/>
</dbReference>
<dbReference type="SUPFAM" id="SSF53335">
    <property type="entry name" value="S-adenosyl-L-methionine-dependent methyltransferases"/>
    <property type="match status" value="1"/>
</dbReference>
<protein>
    <submittedName>
        <fullName evidence="1">Methyltransferase family protein</fullName>
    </submittedName>
</protein>